<keyword evidence="2" id="KW-1185">Reference proteome</keyword>
<gene>
    <name evidence="1" type="ORF">RAG0_04828</name>
</gene>
<dbReference type="EMBL" id="FJUX01000020">
    <property type="protein sequence ID" value="CZS95023.1"/>
    <property type="molecule type" value="Genomic_DNA"/>
</dbReference>
<sequence>MSYMSPCSVIKRQDVSMISRSQEKLCAPPSFCRQRTMGRLADESRPDEVLLHVSDV</sequence>
<protein>
    <submittedName>
        <fullName evidence="1">Uncharacterized protein</fullName>
    </submittedName>
</protein>
<reference evidence="2" key="1">
    <citation type="submission" date="2016-03" db="EMBL/GenBank/DDBJ databases">
        <authorList>
            <person name="Guldener U."/>
        </authorList>
    </citation>
    <scope>NUCLEOTIDE SEQUENCE [LARGE SCALE GENOMIC DNA]</scope>
    <source>
        <strain evidence="2">04CH-RAC-A.6.1</strain>
    </source>
</reference>
<organism evidence="1 2">
    <name type="scientific">Rhynchosporium agropyri</name>
    <dbReference type="NCBI Taxonomy" id="914238"/>
    <lineage>
        <taxon>Eukaryota</taxon>
        <taxon>Fungi</taxon>
        <taxon>Dikarya</taxon>
        <taxon>Ascomycota</taxon>
        <taxon>Pezizomycotina</taxon>
        <taxon>Leotiomycetes</taxon>
        <taxon>Helotiales</taxon>
        <taxon>Ploettnerulaceae</taxon>
        <taxon>Rhynchosporium</taxon>
    </lineage>
</organism>
<dbReference type="Proteomes" id="UP000178912">
    <property type="component" value="Unassembled WGS sequence"/>
</dbReference>
<name>A0A1E1KAF7_9HELO</name>
<evidence type="ECO:0000313" key="2">
    <source>
        <dbReference type="Proteomes" id="UP000178912"/>
    </source>
</evidence>
<dbReference type="AlphaFoldDB" id="A0A1E1KAF7"/>
<proteinExistence type="predicted"/>
<evidence type="ECO:0000313" key="1">
    <source>
        <dbReference type="EMBL" id="CZS95023.1"/>
    </source>
</evidence>
<accession>A0A1E1KAF7</accession>